<feature type="region of interest" description="Disordered" evidence="2">
    <location>
        <begin position="120"/>
        <end position="162"/>
    </location>
</feature>
<evidence type="ECO:0000313" key="4">
    <source>
        <dbReference type="Proteomes" id="UP000824890"/>
    </source>
</evidence>
<evidence type="ECO:0000313" key="3">
    <source>
        <dbReference type="EMBL" id="KAH0898791.1"/>
    </source>
</evidence>
<proteinExistence type="predicted"/>
<keyword evidence="4" id="KW-1185">Reference proteome</keyword>
<organism evidence="3 4">
    <name type="scientific">Brassica napus</name>
    <name type="common">Rape</name>
    <dbReference type="NCBI Taxonomy" id="3708"/>
    <lineage>
        <taxon>Eukaryota</taxon>
        <taxon>Viridiplantae</taxon>
        <taxon>Streptophyta</taxon>
        <taxon>Embryophyta</taxon>
        <taxon>Tracheophyta</taxon>
        <taxon>Spermatophyta</taxon>
        <taxon>Magnoliopsida</taxon>
        <taxon>eudicotyledons</taxon>
        <taxon>Gunneridae</taxon>
        <taxon>Pentapetalae</taxon>
        <taxon>rosids</taxon>
        <taxon>malvids</taxon>
        <taxon>Brassicales</taxon>
        <taxon>Brassicaceae</taxon>
        <taxon>Brassiceae</taxon>
        <taxon>Brassica</taxon>
    </lineage>
</organism>
<feature type="compositionally biased region" description="Low complexity" evidence="2">
    <location>
        <begin position="128"/>
        <end position="141"/>
    </location>
</feature>
<gene>
    <name evidence="3" type="ORF">HID58_048359</name>
</gene>
<accession>A0ABQ8B3F8</accession>
<name>A0ABQ8B3F8_BRANA</name>
<sequence>MATLRRGNLRWLAFTVERIRAAYALPHGQGKQRFSSIAQMRPLRPGCRNGIGKLDVGLLARPAVRVKEQQREVEVEELKGKLAAAEAEKVAVQNDLGSMQYKHRRELESRDIEARKDEGLAAGEEEGNSSGDSSVGGASSDRSFDRVRQGGYELEEELERRKSREISLDVDYGLASVSNPSLNRLDLPQISGDSVNQN</sequence>
<dbReference type="Proteomes" id="UP000824890">
    <property type="component" value="Unassembled WGS sequence"/>
</dbReference>
<evidence type="ECO:0000256" key="1">
    <source>
        <dbReference type="SAM" id="Coils"/>
    </source>
</evidence>
<feature type="region of interest" description="Disordered" evidence="2">
    <location>
        <begin position="177"/>
        <end position="198"/>
    </location>
</feature>
<keyword evidence="1" id="KW-0175">Coiled coil</keyword>
<feature type="coiled-coil region" evidence="1">
    <location>
        <begin position="68"/>
        <end position="95"/>
    </location>
</feature>
<dbReference type="EMBL" id="JAGKQM010000012">
    <property type="protein sequence ID" value="KAH0898791.1"/>
    <property type="molecule type" value="Genomic_DNA"/>
</dbReference>
<reference evidence="3 4" key="1">
    <citation type="submission" date="2021-05" db="EMBL/GenBank/DDBJ databases">
        <title>Genome Assembly of Synthetic Allotetraploid Brassica napus Reveals Homoeologous Exchanges between Subgenomes.</title>
        <authorList>
            <person name="Davis J.T."/>
        </authorList>
    </citation>
    <scope>NUCLEOTIDE SEQUENCE [LARGE SCALE GENOMIC DNA]</scope>
    <source>
        <strain evidence="4">cv. Da-Ae</strain>
        <tissue evidence="3">Seedling</tissue>
    </source>
</reference>
<evidence type="ECO:0000256" key="2">
    <source>
        <dbReference type="SAM" id="MobiDB-lite"/>
    </source>
</evidence>
<comment type="caution">
    <text evidence="3">The sequence shown here is derived from an EMBL/GenBank/DDBJ whole genome shotgun (WGS) entry which is preliminary data.</text>
</comment>
<protein>
    <submittedName>
        <fullName evidence="3">Uncharacterized protein</fullName>
    </submittedName>
</protein>